<protein>
    <recommendedName>
        <fullName evidence="3">Phage head-tail adaptor</fullName>
    </recommendedName>
</protein>
<dbReference type="InterPro" id="IPR019612">
    <property type="entry name" value="Minor_capsid_put"/>
</dbReference>
<sequence>MIRPIPLPLLIHTVEYRECMEDERWGETFADPITIERVRLEPIASYRRKTGERQREKPNESFVLFFDMTYSRPLVDFKEKSKVIFQGKEYSVIRVSRFYAFDGTTPHHIEVMLL</sequence>
<gene>
    <name evidence="1" type="ORF">H839_08324</name>
</gene>
<dbReference type="AlphaFoldDB" id="A0ABC9VGI2"/>
<dbReference type="EMBL" id="AOTZ01000004">
    <property type="protein sequence ID" value="EZP77624.1"/>
    <property type="molecule type" value="Genomic_DNA"/>
</dbReference>
<accession>A0ABC9VGI2</accession>
<name>A0ABC9VGI2_9BACL</name>
<dbReference type="RefSeq" id="WP_043904713.1">
    <property type="nucleotide sequence ID" value="NZ_CM002692.1"/>
</dbReference>
<organism evidence="1 2">
    <name type="scientific">Parageobacillus genomosp. 1</name>
    <dbReference type="NCBI Taxonomy" id="1295642"/>
    <lineage>
        <taxon>Bacteria</taxon>
        <taxon>Bacillati</taxon>
        <taxon>Bacillota</taxon>
        <taxon>Bacilli</taxon>
        <taxon>Bacillales</taxon>
        <taxon>Anoxybacillaceae</taxon>
        <taxon>Parageobacillus</taxon>
    </lineage>
</organism>
<reference evidence="1 2" key="1">
    <citation type="journal article" date="2014" name="Appl. Microbiol. Biotechnol.">
        <title>Transformable facultative thermophile Geobacillus stearothermophilus NUB3621 as a host strain for metabolic engineering.</title>
        <authorList>
            <person name="Blanchard K."/>
            <person name="Robic S."/>
            <person name="Matsumura I."/>
        </authorList>
    </citation>
    <scope>NUCLEOTIDE SEQUENCE [LARGE SCALE GENOMIC DNA]</scope>
    <source>
        <strain evidence="1 2">NUB3621</strain>
    </source>
</reference>
<proteinExistence type="predicted"/>
<evidence type="ECO:0008006" key="3">
    <source>
        <dbReference type="Google" id="ProtNLM"/>
    </source>
</evidence>
<dbReference type="Pfam" id="PF10665">
    <property type="entry name" value="Minor_capsid_1"/>
    <property type="match status" value="1"/>
</dbReference>
<evidence type="ECO:0000313" key="2">
    <source>
        <dbReference type="Proteomes" id="UP000023566"/>
    </source>
</evidence>
<comment type="caution">
    <text evidence="1">The sequence shown here is derived from an EMBL/GenBank/DDBJ whole genome shotgun (WGS) entry which is preliminary data.</text>
</comment>
<evidence type="ECO:0000313" key="1">
    <source>
        <dbReference type="EMBL" id="EZP77624.1"/>
    </source>
</evidence>
<dbReference type="Proteomes" id="UP000023566">
    <property type="component" value="Chromosome"/>
</dbReference>
<keyword evidence="2" id="KW-1185">Reference proteome</keyword>